<dbReference type="CDD" id="cd00009">
    <property type="entry name" value="AAA"/>
    <property type="match status" value="1"/>
</dbReference>
<feature type="binding site" evidence="9">
    <location>
        <position position="120"/>
    </location>
    <ligand>
        <name>ATP</name>
        <dbReference type="ChEBI" id="CHEBI:30616"/>
    </ligand>
</feature>
<evidence type="ECO:0000256" key="4">
    <source>
        <dbReference type="ARBA" id="ARBA00022801"/>
    </source>
</evidence>
<evidence type="ECO:0000259" key="11">
    <source>
        <dbReference type="SMART" id="SM00382"/>
    </source>
</evidence>
<accession>A0A261G6F5</accession>
<dbReference type="InterPro" id="IPR008824">
    <property type="entry name" value="RuvB-like_N"/>
</dbReference>
<dbReference type="Gene3D" id="1.10.8.60">
    <property type="match status" value="1"/>
</dbReference>
<protein>
    <recommendedName>
        <fullName evidence="9">Holliday junction branch migration complex subunit RuvB</fullName>
        <ecNumber evidence="9">3.6.4.-</ecNumber>
    </recommendedName>
</protein>
<feature type="binding site" evidence="9">
    <location>
        <position position="224"/>
    </location>
    <ligand>
        <name>ATP</name>
        <dbReference type="ChEBI" id="CHEBI:30616"/>
    </ligand>
</feature>
<comment type="subunit">
    <text evidence="9">Homohexamer. Forms an RuvA(8)-RuvB(12)-Holliday junction (HJ) complex. HJ DNA is sandwiched between 2 RuvA tetramers; dsDNA enters through RuvA and exits via RuvB. An RuvB hexamer assembles on each DNA strand where it exits the tetramer. Each RuvB hexamer is contacted by two RuvA subunits (via domain III) on 2 adjacent RuvB subunits; this complex drives branch migration. In the full resolvosome a probable DNA-RuvA(4)-RuvB(12)-RuvC(2) complex forms which resolves the HJ.</text>
</comment>
<dbReference type="EC" id="3.6.4.-" evidence="9"/>
<keyword evidence="6 9" id="KW-0238">DNA-binding</keyword>
<evidence type="ECO:0000256" key="7">
    <source>
        <dbReference type="ARBA" id="ARBA00023172"/>
    </source>
</evidence>
<feature type="compositionally biased region" description="Basic residues" evidence="10">
    <location>
        <begin position="1"/>
        <end position="10"/>
    </location>
</feature>
<feature type="region of interest" description="Small ATPAse domain (RuvB-S)" evidence="9">
    <location>
        <begin position="235"/>
        <end position="305"/>
    </location>
</feature>
<feature type="binding site" evidence="9">
    <location>
        <position position="73"/>
    </location>
    <ligand>
        <name>ATP</name>
        <dbReference type="ChEBI" id="CHEBI:30616"/>
    </ligand>
</feature>
<dbReference type="Pfam" id="PF17864">
    <property type="entry name" value="AAA_lid_4"/>
    <property type="match status" value="1"/>
</dbReference>
<dbReference type="NCBIfam" id="TIGR00635">
    <property type="entry name" value="ruvB"/>
    <property type="match status" value="1"/>
</dbReference>
<comment type="caution">
    <text evidence="9">Lacks conserved residue(s) required for the propagation of feature annotation.</text>
</comment>
<feature type="binding site" evidence="9">
    <location>
        <position position="118"/>
    </location>
    <ligand>
        <name>ATP</name>
        <dbReference type="ChEBI" id="CHEBI:30616"/>
    </ligand>
</feature>
<dbReference type="SUPFAM" id="SSF46785">
    <property type="entry name" value="Winged helix' DNA-binding domain"/>
    <property type="match status" value="1"/>
</dbReference>
<dbReference type="RefSeq" id="WP_415447742.1">
    <property type="nucleotide sequence ID" value="NZ_CALENZ010000022.1"/>
</dbReference>
<dbReference type="Pfam" id="PF05496">
    <property type="entry name" value="RuvB_N"/>
    <property type="match status" value="1"/>
</dbReference>
<dbReference type="GO" id="GO:0006281">
    <property type="term" value="P:DNA repair"/>
    <property type="evidence" value="ECO:0007669"/>
    <property type="project" value="UniProtKB-UniRule"/>
</dbReference>
<keyword evidence="8 9" id="KW-0234">DNA repair</keyword>
<feature type="binding site" evidence="9">
    <location>
        <position position="234"/>
    </location>
    <ligand>
        <name>ATP</name>
        <dbReference type="ChEBI" id="CHEBI:30616"/>
    </ligand>
</feature>
<dbReference type="InterPro" id="IPR027417">
    <property type="entry name" value="P-loop_NTPase"/>
</dbReference>
<evidence type="ECO:0000256" key="8">
    <source>
        <dbReference type="ARBA" id="ARBA00023204"/>
    </source>
</evidence>
<feature type="domain" description="AAA+ ATPase" evidence="11">
    <location>
        <begin position="104"/>
        <end position="237"/>
    </location>
</feature>
<comment type="domain">
    <text evidence="9">Has 3 domains, the large (RuvB-L) and small ATPase (RuvB-S) domains and the C-terminal head (RuvB-H) domain. The head domain binds DNA, while the ATPase domains jointly bind ATP, ADP or are empty depending on the state of the subunit in the translocation cycle. During a single DNA translocation step the structure of each domain remains the same, but their relative positions change.</text>
</comment>
<keyword evidence="4 9" id="KW-0378">Hydrolase</keyword>
<dbReference type="Proteomes" id="UP000216451">
    <property type="component" value="Unassembled WGS sequence"/>
</dbReference>
<feature type="binding site" evidence="9">
    <location>
        <begin position="181"/>
        <end position="183"/>
    </location>
    <ligand>
        <name>ATP</name>
        <dbReference type="ChEBI" id="CHEBI:30616"/>
    </ligand>
</feature>
<dbReference type="GO" id="GO:0005524">
    <property type="term" value="F:ATP binding"/>
    <property type="evidence" value="ECO:0007669"/>
    <property type="project" value="UniProtKB-UniRule"/>
</dbReference>
<feature type="binding site" evidence="9">
    <location>
        <position position="74"/>
    </location>
    <ligand>
        <name>ATP</name>
        <dbReference type="ChEBI" id="CHEBI:30616"/>
    </ligand>
</feature>
<comment type="catalytic activity">
    <reaction evidence="9">
        <text>ATP + H2O = ADP + phosphate + H(+)</text>
        <dbReference type="Rhea" id="RHEA:13065"/>
        <dbReference type="ChEBI" id="CHEBI:15377"/>
        <dbReference type="ChEBI" id="CHEBI:15378"/>
        <dbReference type="ChEBI" id="CHEBI:30616"/>
        <dbReference type="ChEBI" id="CHEBI:43474"/>
        <dbReference type="ChEBI" id="CHEBI:456216"/>
    </reaction>
</comment>
<name>A0A261G6F5_9BIFI</name>
<evidence type="ECO:0000256" key="10">
    <source>
        <dbReference type="SAM" id="MobiDB-lite"/>
    </source>
</evidence>
<feature type="binding site" evidence="9">
    <location>
        <position position="368"/>
    </location>
    <ligand>
        <name>DNA</name>
        <dbReference type="ChEBI" id="CHEBI:16991"/>
    </ligand>
</feature>
<dbReference type="InterPro" id="IPR003593">
    <property type="entry name" value="AAA+_ATPase"/>
</dbReference>
<dbReference type="Pfam" id="PF05491">
    <property type="entry name" value="WHD_RuvB"/>
    <property type="match status" value="1"/>
</dbReference>
<reference evidence="12 13" key="1">
    <citation type="journal article" date="2017" name="BMC Genomics">
        <title>Comparative genomic and phylogenomic analyses of the Bifidobacteriaceae family.</title>
        <authorList>
            <person name="Lugli G.A."/>
            <person name="Milani C."/>
            <person name="Turroni F."/>
            <person name="Duranti S."/>
            <person name="Mancabelli L."/>
            <person name="Mangifesta M."/>
            <person name="Ferrario C."/>
            <person name="Modesto M."/>
            <person name="Mattarelli P."/>
            <person name="Jiri K."/>
            <person name="van Sinderen D."/>
            <person name="Ventura M."/>
        </authorList>
    </citation>
    <scope>NUCLEOTIDE SEQUENCE [LARGE SCALE GENOMIC DNA]</scope>
    <source>
        <strain evidence="12 13">LMG 28769</strain>
    </source>
</reference>
<dbReference type="EMBL" id="MWXA01000005">
    <property type="protein sequence ID" value="OZG66984.1"/>
    <property type="molecule type" value="Genomic_DNA"/>
</dbReference>
<keyword evidence="1 9" id="KW-0963">Cytoplasm</keyword>
<evidence type="ECO:0000313" key="12">
    <source>
        <dbReference type="EMBL" id="OZG66984.1"/>
    </source>
</evidence>
<keyword evidence="12" id="KW-0347">Helicase</keyword>
<dbReference type="InterPro" id="IPR036390">
    <property type="entry name" value="WH_DNA-bd_sf"/>
</dbReference>
<keyword evidence="2 9" id="KW-0547">Nucleotide-binding</keyword>
<evidence type="ECO:0000256" key="2">
    <source>
        <dbReference type="ARBA" id="ARBA00022741"/>
    </source>
</evidence>
<dbReference type="PANTHER" id="PTHR42848">
    <property type="match status" value="1"/>
</dbReference>
<dbReference type="InterPro" id="IPR004605">
    <property type="entry name" value="DNA_helicase_Holl-junc_RuvB"/>
</dbReference>
<comment type="function">
    <text evidence="9">The RuvA-RuvB-RuvC complex processes Holliday junction (HJ) DNA during genetic recombination and DNA repair, while the RuvA-RuvB complex plays an important role in the rescue of blocked DNA replication forks via replication fork reversal (RFR). RuvA specifically binds to HJ cruciform DNA, conferring on it an open structure. The RuvB hexamer acts as an ATP-dependent pump, pulling dsDNA into and through the RuvAB complex. RuvB forms 2 homohexamers on either side of HJ DNA bound by 1 or 2 RuvA tetramers; 4 subunits per hexamer contact DNA at a time. Coordinated motions by a converter formed by DNA-disengaged RuvB subunits stimulates ATP hydrolysis and nucleotide exchange. Immobilization of the converter enables RuvB to convert the ATP-contained energy into a lever motion, pulling 2 nucleotides of DNA out of the RuvA tetramer per ATP hydrolyzed, thus driving DNA branch migration. The RuvB motors rotate together with the DNA substrate, which together with the progressing nucleotide cycle form the mechanistic basis for DNA recombination by continuous HJ branch migration. Branch migration allows RuvC to scan DNA until it finds its consensus sequence, where it cleaves and resolves cruciform DNA.</text>
</comment>
<dbReference type="InterPro" id="IPR008823">
    <property type="entry name" value="RuvB_wg_C"/>
</dbReference>
<keyword evidence="7 9" id="KW-0233">DNA recombination</keyword>
<dbReference type="SMART" id="SM00382">
    <property type="entry name" value="AAA"/>
    <property type="match status" value="1"/>
</dbReference>
<evidence type="ECO:0000256" key="9">
    <source>
        <dbReference type="HAMAP-Rule" id="MF_00016"/>
    </source>
</evidence>
<evidence type="ECO:0000256" key="1">
    <source>
        <dbReference type="ARBA" id="ARBA00022490"/>
    </source>
</evidence>
<evidence type="ECO:0000256" key="5">
    <source>
        <dbReference type="ARBA" id="ARBA00022840"/>
    </source>
</evidence>
<dbReference type="GeneID" id="98295723"/>
<dbReference type="GO" id="GO:0016887">
    <property type="term" value="F:ATP hydrolysis activity"/>
    <property type="evidence" value="ECO:0007669"/>
    <property type="project" value="RHEA"/>
</dbReference>
<dbReference type="SUPFAM" id="SSF52540">
    <property type="entry name" value="P-loop containing nucleoside triphosphate hydrolases"/>
    <property type="match status" value="1"/>
</dbReference>
<organism evidence="12 13">
    <name type="scientific">Bifidobacterium aquikefiri</name>
    <dbReference type="NCBI Taxonomy" id="1653207"/>
    <lineage>
        <taxon>Bacteria</taxon>
        <taxon>Bacillati</taxon>
        <taxon>Actinomycetota</taxon>
        <taxon>Actinomycetes</taxon>
        <taxon>Bifidobacteriales</taxon>
        <taxon>Bifidobacteriaceae</taxon>
        <taxon>Bifidobacterium</taxon>
    </lineage>
</organism>
<sequence>MTKRTPKKSSLHNTTRAQHEMPQPGHDASVDHDGVEADSYAEDLRPNVGAQEDSLKVVSATPIDDENLSDEELRPSTLDGFIGQPRLKAQLSLFLNAARKRDVAPDHILLAGPPGLGKTTLAMIVAKELEVPIRITSGPAIQHAGDLASILSSLEAGEVLFIDEIHRMPRAAEELLYIAMEDFRVDVMVGKGPGASSIPLTLPRFTVIGATTREGMLPSPLRARFGFTAHLDFYPHEELEKLVDRSAGVLHITLGDGAAEELSLRSRGTPRIANRLLRRVRDWAIVHDLDQACASDVKSALALYQIDSEGLDRLDIAVLKAIVTNFNGGPVGLNNLAAMVGEESETVETVCEPYLVREGFMMRTPKGRVATDKAWRHLGLQPTKNVRELF</sequence>
<keyword evidence="3 9" id="KW-0227">DNA damage</keyword>
<dbReference type="GO" id="GO:0005737">
    <property type="term" value="C:cytoplasm"/>
    <property type="evidence" value="ECO:0007669"/>
    <property type="project" value="UniProtKB-SubCell"/>
</dbReference>
<feature type="binding site" evidence="9">
    <location>
        <position position="115"/>
    </location>
    <ligand>
        <name>ATP</name>
        <dbReference type="ChEBI" id="CHEBI:30616"/>
    </ligand>
</feature>
<evidence type="ECO:0000256" key="6">
    <source>
        <dbReference type="ARBA" id="ARBA00023125"/>
    </source>
</evidence>
<evidence type="ECO:0000313" key="13">
    <source>
        <dbReference type="Proteomes" id="UP000216451"/>
    </source>
</evidence>
<comment type="similarity">
    <text evidence="9">Belongs to the RuvB family.</text>
</comment>
<dbReference type="Gene3D" id="3.40.50.300">
    <property type="entry name" value="P-loop containing nucleotide triphosphate hydrolases"/>
    <property type="match status" value="1"/>
</dbReference>
<dbReference type="GO" id="GO:0048476">
    <property type="term" value="C:Holliday junction resolvase complex"/>
    <property type="evidence" value="ECO:0007669"/>
    <property type="project" value="UniProtKB-UniRule"/>
</dbReference>
<dbReference type="PANTHER" id="PTHR42848:SF1">
    <property type="entry name" value="HOLLIDAY JUNCTION BRANCH MIGRATION COMPLEX SUBUNIT RUVB"/>
    <property type="match status" value="1"/>
</dbReference>
<dbReference type="InterPro" id="IPR041445">
    <property type="entry name" value="AAA_lid_4"/>
</dbReference>
<dbReference type="HAMAP" id="MF_00016">
    <property type="entry name" value="DNA_HJ_migration_RuvB"/>
    <property type="match status" value="1"/>
</dbReference>
<feature type="binding site" evidence="9">
    <location>
        <position position="119"/>
    </location>
    <ligand>
        <name>Mg(2+)</name>
        <dbReference type="ChEBI" id="CHEBI:18420"/>
    </ligand>
</feature>
<dbReference type="AlphaFoldDB" id="A0A261G6F5"/>
<feature type="binding site" evidence="9">
    <location>
        <position position="271"/>
    </location>
    <ligand>
        <name>ATP</name>
        <dbReference type="ChEBI" id="CHEBI:30616"/>
    </ligand>
</feature>
<dbReference type="InterPro" id="IPR036388">
    <property type="entry name" value="WH-like_DNA-bd_sf"/>
</dbReference>
<gene>
    <name evidence="9" type="primary">ruvB</name>
    <name evidence="12" type="ORF">BAQU_1056</name>
</gene>
<dbReference type="NCBIfam" id="NF000868">
    <property type="entry name" value="PRK00080.1"/>
    <property type="match status" value="1"/>
</dbReference>
<dbReference type="GO" id="GO:0000400">
    <property type="term" value="F:four-way junction DNA binding"/>
    <property type="evidence" value="ECO:0007669"/>
    <property type="project" value="UniProtKB-UniRule"/>
</dbReference>
<feature type="region of interest" description="Disordered" evidence="10">
    <location>
        <begin position="1"/>
        <end position="71"/>
    </location>
</feature>
<dbReference type="Gene3D" id="1.10.10.10">
    <property type="entry name" value="Winged helix-like DNA-binding domain superfamily/Winged helix DNA-binding domain"/>
    <property type="match status" value="1"/>
</dbReference>
<proteinExistence type="inferred from homology"/>
<dbReference type="GO" id="GO:0006310">
    <property type="term" value="P:DNA recombination"/>
    <property type="evidence" value="ECO:0007669"/>
    <property type="project" value="UniProtKB-UniRule"/>
</dbReference>
<dbReference type="GO" id="GO:0009378">
    <property type="term" value="F:four-way junction helicase activity"/>
    <property type="evidence" value="ECO:0007669"/>
    <property type="project" value="InterPro"/>
</dbReference>
<evidence type="ECO:0000256" key="3">
    <source>
        <dbReference type="ARBA" id="ARBA00022763"/>
    </source>
</evidence>
<comment type="caution">
    <text evidence="12">The sequence shown here is derived from an EMBL/GenBank/DDBJ whole genome shotgun (WGS) entry which is preliminary data.</text>
</comment>
<feature type="region of interest" description="Head domain (RuvB-H)" evidence="9">
    <location>
        <begin position="308"/>
        <end position="390"/>
    </location>
</feature>
<keyword evidence="5 9" id="KW-0067">ATP-binding</keyword>
<feature type="binding site" evidence="9">
    <location>
        <position position="363"/>
    </location>
    <ligand>
        <name>DNA</name>
        <dbReference type="ChEBI" id="CHEBI:16991"/>
    </ligand>
</feature>
<feature type="binding site" evidence="9">
    <location>
        <position position="119"/>
    </location>
    <ligand>
        <name>ATP</name>
        <dbReference type="ChEBI" id="CHEBI:30616"/>
    </ligand>
</feature>
<keyword evidence="13" id="KW-1185">Reference proteome</keyword>
<comment type="subcellular location">
    <subcellularLocation>
        <location evidence="9">Cytoplasm</location>
    </subcellularLocation>
</comment>